<dbReference type="InterPro" id="IPR045584">
    <property type="entry name" value="Pilin-like"/>
</dbReference>
<keyword evidence="7 11" id="KW-1133">Transmembrane helix</keyword>
<feature type="transmembrane region" description="Helical" evidence="11">
    <location>
        <begin position="32"/>
        <end position="53"/>
    </location>
</feature>
<evidence type="ECO:0000256" key="9">
    <source>
        <dbReference type="ARBA" id="ARBA00025772"/>
    </source>
</evidence>
<feature type="domain" description="General secretion pathway GspH" evidence="12">
    <location>
        <begin position="63"/>
        <end position="176"/>
    </location>
</feature>
<dbReference type="Proteomes" id="UP001556220">
    <property type="component" value="Unassembled WGS sequence"/>
</dbReference>
<keyword evidence="14" id="KW-1185">Reference proteome</keyword>
<evidence type="ECO:0000313" key="14">
    <source>
        <dbReference type="Proteomes" id="UP001556220"/>
    </source>
</evidence>
<comment type="similarity">
    <text evidence="9">Belongs to the GSP H family.</text>
</comment>
<evidence type="ECO:0000256" key="7">
    <source>
        <dbReference type="ARBA" id="ARBA00022989"/>
    </source>
</evidence>
<sequence length="195" mass="20911">MTLPPVQERIMAMRQACGFRERQSGVTLIEQIMLVAILGVLAAIATPSLTQLFRRNQVQLAQTEFIAALQHTRSTAAFSGRPTLLCPSRDGAQCSGETRWESGWLIGHDTARKGQPDAAPLRTGPGYTGVTILGDSGRRFVRFQNDGSASGMTNTLRICRRGQPDQTLVVVISNSGRIRGAKASAEQAASCAAAQ</sequence>
<gene>
    <name evidence="13" type="ORF">ABQJ54_18745</name>
</gene>
<evidence type="ECO:0000256" key="10">
    <source>
        <dbReference type="ARBA" id="ARBA00030775"/>
    </source>
</evidence>
<dbReference type="Pfam" id="PF12019">
    <property type="entry name" value="GspH"/>
    <property type="match status" value="1"/>
</dbReference>
<evidence type="ECO:0000256" key="11">
    <source>
        <dbReference type="SAM" id="Phobius"/>
    </source>
</evidence>
<dbReference type="EMBL" id="JBFOHK010000006">
    <property type="protein sequence ID" value="MEW9573798.1"/>
    <property type="molecule type" value="Genomic_DNA"/>
</dbReference>
<reference evidence="13 14" key="1">
    <citation type="submission" date="2024-06" db="EMBL/GenBank/DDBJ databases">
        <authorList>
            <person name="Woo H."/>
        </authorList>
    </citation>
    <scope>NUCLEOTIDE SEQUENCE [LARGE SCALE GENOMIC DNA]</scope>
    <source>
        <strain evidence="13 14">Si-c</strain>
    </source>
</reference>
<keyword evidence="3" id="KW-1003">Cell membrane</keyword>
<evidence type="ECO:0000256" key="3">
    <source>
        <dbReference type="ARBA" id="ARBA00022475"/>
    </source>
</evidence>
<dbReference type="Gene3D" id="3.55.40.10">
    <property type="entry name" value="minor pseudopilin epsh domain"/>
    <property type="match status" value="1"/>
</dbReference>
<evidence type="ECO:0000256" key="1">
    <source>
        <dbReference type="ARBA" id="ARBA00004377"/>
    </source>
</evidence>
<evidence type="ECO:0000256" key="8">
    <source>
        <dbReference type="ARBA" id="ARBA00023136"/>
    </source>
</evidence>
<protein>
    <recommendedName>
        <fullName evidence="2">Type II secretion system protein H</fullName>
    </recommendedName>
    <alternativeName>
        <fullName evidence="10">General secretion pathway protein H</fullName>
    </alternativeName>
</protein>
<evidence type="ECO:0000256" key="2">
    <source>
        <dbReference type="ARBA" id="ARBA00021549"/>
    </source>
</evidence>
<evidence type="ECO:0000259" key="12">
    <source>
        <dbReference type="Pfam" id="PF12019"/>
    </source>
</evidence>
<keyword evidence="4" id="KW-0488">Methylation</keyword>
<keyword evidence="5" id="KW-0997">Cell inner membrane</keyword>
<evidence type="ECO:0000313" key="13">
    <source>
        <dbReference type="EMBL" id="MEW9573798.1"/>
    </source>
</evidence>
<dbReference type="RefSeq" id="WP_367855853.1">
    <property type="nucleotide sequence ID" value="NZ_JBFOHK010000006.1"/>
</dbReference>
<organism evidence="13 14">
    <name type="scientific">Rhodanobacter lycopersici</name>
    <dbReference type="NCBI Taxonomy" id="3162487"/>
    <lineage>
        <taxon>Bacteria</taxon>
        <taxon>Pseudomonadati</taxon>
        <taxon>Pseudomonadota</taxon>
        <taxon>Gammaproteobacteria</taxon>
        <taxon>Lysobacterales</taxon>
        <taxon>Rhodanobacteraceae</taxon>
        <taxon>Rhodanobacter</taxon>
    </lineage>
</organism>
<comment type="subcellular location">
    <subcellularLocation>
        <location evidence="1">Cell inner membrane</location>
        <topology evidence="1">Single-pass membrane protein</topology>
    </subcellularLocation>
</comment>
<evidence type="ECO:0000256" key="6">
    <source>
        <dbReference type="ARBA" id="ARBA00022692"/>
    </source>
</evidence>
<proteinExistence type="inferred from homology"/>
<name>A0ABV3QIX2_9GAMM</name>
<dbReference type="InterPro" id="IPR022346">
    <property type="entry name" value="T2SS_GspH"/>
</dbReference>
<keyword evidence="8 11" id="KW-0472">Membrane</keyword>
<keyword evidence="6 11" id="KW-0812">Transmembrane</keyword>
<comment type="caution">
    <text evidence="13">The sequence shown here is derived from an EMBL/GenBank/DDBJ whole genome shotgun (WGS) entry which is preliminary data.</text>
</comment>
<accession>A0ABV3QIX2</accession>
<evidence type="ECO:0000256" key="4">
    <source>
        <dbReference type="ARBA" id="ARBA00022481"/>
    </source>
</evidence>
<evidence type="ECO:0000256" key="5">
    <source>
        <dbReference type="ARBA" id="ARBA00022519"/>
    </source>
</evidence>
<dbReference type="SUPFAM" id="SSF54523">
    <property type="entry name" value="Pili subunits"/>
    <property type="match status" value="1"/>
</dbReference>